<dbReference type="GO" id="GO:0004150">
    <property type="term" value="F:dihydroneopterin aldolase activity"/>
    <property type="evidence" value="ECO:0007669"/>
    <property type="project" value="UniProtKB-UniRule"/>
</dbReference>
<comment type="function">
    <text evidence="9">Catalyzes the conversion of 7,8-dihydroneopterin to 6-hydroxymethyl-7,8-dihydropterin.</text>
</comment>
<dbReference type="UniPathway" id="UPA00077">
    <property type="reaction ID" value="UER00154"/>
</dbReference>
<evidence type="ECO:0000256" key="9">
    <source>
        <dbReference type="RuleBase" id="RU362079"/>
    </source>
</evidence>
<dbReference type="InterPro" id="IPR000550">
    <property type="entry name" value="Hppk"/>
</dbReference>
<feature type="domain" description="7,8-dihydro-6-hydroxymethylpterin-pyrophosphokinase" evidence="10">
    <location>
        <begin position="217"/>
        <end position="228"/>
    </location>
</feature>
<dbReference type="PANTHER" id="PTHR43071">
    <property type="entry name" value="2-AMINO-4-HYDROXY-6-HYDROXYMETHYLDIHYDROPTERIDINE PYROPHOSPHOKINASE"/>
    <property type="match status" value="1"/>
</dbReference>
<dbReference type="GO" id="GO:0003848">
    <property type="term" value="F:2-amino-4-hydroxy-6-hydroxymethyldihydropteridine diphosphokinase activity"/>
    <property type="evidence" value="ECO:0007669"/>
    <property type="project" value="UniProtKB-EC"/>
</dbReference>
<dbReference type="CDD" id="cd00534">
    <property type="entry name" value="DHNA_DHNTPE"/>
    <property type="match status" value="1"/>
</dbReference>
<dbReference type="EC" id="4.1.2.25" evidence="9"/>
<keyword evidence="4 11" id="KW-0808">Transferase</keyword>
<dbReference type="PROSITE" id="PS00794">
    <property type="entry name" value="HPPK"/>
    <property type="match status" value="1"/>
</dbReference>
<comment type="caution">
    <text evidence="11">The sequence shown here is derived from an EMBL/GenBank/DDBJ whole genome shotgun (WGS) entry which is preliminary data.</text>
</comment>
<dbReference type="EC" id="2.7.6.3" evidence="9"/>
<comment type="pathway">
    <text evidence="9">Cofactor biosynthesis; tetrahydrofolate biosynthesis; 2-amino-4-hydroxy-6-hydroxymethyl-7,8-dihydropteridine diphosphate from 7,8-dihydroneopterin triphosphate: step 3/4.</text>
</comment>
<evidence type="ECO:0000256" key="2">
    <source>
        <dbReference type="ARBA" id="ARBA00005051"/>
    </source>
</evidence>
<keyword evidence="7" id="KW-0067">ATP-binding</keyword>
<dbReference type="SUPFAM" id="SSF55083">
    <property type="entry name" value="6-hydroxymethyl-7,8-dihydropterin pyrophosphokinase, HPPK"/>
    <property type="match status" value="1"/>
</dbReference>
<accession>C0FN00</accession>
<dbReference type="InterPro" id="IPR035907">
    <property type="entry name" value="Hppk_sf"/>
</dbReference>
<dbReference type="GO" id="GO:0005524">
    <property type="term" value="F:ATP binding"/>
    <property type="evidence" value="ECO:0007669"/>
    <property type="project" value="UniProtKB-KW"/>
</dbReference>
<comment type="catalytic activity">
    <reaction evidence="1">
        <text>6-hydroxymethyl-7,8-dihydropterin + ATP = (7,8-dihydropterin-6-yl)methyl diphosphate + AMP + H(+)</text>
        <dbReference type="Rhea" id="RHEA:11412"/>
        <dbReference type="ChEBI" id="CHEBI:15378"/>
        <dbReference type="ChEBI" id="CHEBI:30616"/>
        <dbReference type="ChEBI" id="CHEBI:44841"/>
        <dbReference type="ChEBI" id="CHEBI:72950"/>
        <dbReference type="ChEBI" id="CHEBI:456215"/>
        <dbReference type="EC" id="2.7.6.3"/>
    </reaction>
</comment>
<keyword evidence="5" id="KW-0547">Nucleotide-binding</keyword>
<dbReference type="InterPro" id="IPR006157">
    <property type="entry name" value="FolB_dom"/>
</dbReference>
<dbReference type="GO" id="GO:0016301">
    <property type="term" value="F:kinase activity"/>
    <property type="evidence" value="ECO:0007669"/>
    <property type="project" value="UniProtKB-KW"/>
</dbReference>
<evidence type="ECO:0000256" key="5">
    <source>
        <dbReference type="ARBA" id="ARBA00022741"/>
    </source>
</evidence>
<dbReference type="InterPro" id="IPR043133">
    <property type="entry name" value="GTP-CH-I_C/QueF"/>
</dbReference>
<dbReference type="PANTHER" id="PTHR43071:SF1">
    <property type="entry name" value="2-AMINO-4-HYDROXY-6-HYDROXYMETHYLDIHYDROPTERIDINE PYROPHOSPHOKINASE"/>
    <property type="match status" value="1"/>
</dbReference>
<keyword evidence="6 11" id="KW-0418">Kinase</keyword>
<reference evidence="11 12" key="2">
    <citation type="submission" date="2009-03" db="EMBL/GenBank/DDBJ databases">
        <title>Draft genome sequence of Roseburia inulinivorans (DSM 16841).</title>
        <authorList>
            <person name="Sudarsanam P."/>
            <person name="Ley R."/>
            <person name="Guruge J."/>
            <person name="Turnbaugh P.J."/>
            <person name="Mahowald M."/>
            <person name="Liep D."/>
            <person name="Gordon J."/>
        </authorList>
    </citation>
    <scope>NUCLEOTIDE SEQUENCE [LARGE SCALE GENOMIC DNA]</scope>
    <source>
        <strain evidence="11 12">DSM 16841</strain>
    </source>
</reference>
<organism evidence="11 12">
    <name type="scientific">Roseburia inulinivorans DSM 16841</name>
    <dbReference type="NCBI Taxonomy" id="622312"/>
    <lineage>
        <taxon>Bacteria</taxon>
        <taxon>Bacillati</taxon>
        <taxon>Bacillota</taxon>
        <taxon>Clostridia</taxon>
        <taxon>Lachnospirales</taxon>
        <taxon>Lachnospiraceae</taxon>
        <taxon>Roseburia</taxon>
    </lineage>
</organism>
<dbReference type="GO" id="GO:0046656">
    <property type="term" value="P:folic acid biosynthetic process"/>
    <property type="evidence" value="ECO:0007669"/>
    <property type="project" value="UniProtKB-UniRule"/>
</dbReference>
<evidence type="ECO:0000256" key="8">
    <source>
        <dbReference type="ARBA" id="ARBA00022909"/>
    </source>
</evidence>
<dbReference type="SUPFAM" id="SSF55620">
    <property type="entry name" value="Tetrahydrobiopterin biosynthesis enzymes-like"/>
    <property type="match status" value="1"/>
</dbReference>
<gene>
    <name evidence="11" type="primary">folK</name>
    <name evidence="11" type="ORF">ROSEINA2194_00094</name>
</gene>
<dbReference type="EMBL" id="ACFY01000003">
    <property type="protein sequence ID" value="EEG96071.1"/>
    <property type="molecule type" value="Genomic_DNA"/>
</dbReference>
<evidence type="ECO:0000259" key="10">
    <source>
        <dbReference type="PROSITE" id="PS00794"/>
    </source>
</evidence>
<dbReference type="eggNOG" id="COG1539">
    <property type="taxonomic scope" value="Bacteria"/>
</dbReference>
<dbReference type="NCBIfam" id="TIGR01498">
    <property type="entry name" value="folK"/>
    <property type="match status" value="1"/>
</dbReference>
<keyword evidence="8 9" id="KW-0289">Folate biosynthesis</keyword>
<dbReference type="Gene3D" id="3.30.1130.10">
    <property type="match status" value="1"/>
</dbReference>
<dbReference type="GeneID" id="75163470"/>
<keyword evidence="9" id="KW-0456">Lyase</keyword>
<dbReference type="eggNOG" id="COG0801">
    <property type="taxonomic scope" value="Bacteria"/>
</dbReference>
<dbReference type="GO" id="GO:0046654">
    <property type="term" value="P:tetrahydrofolate biosynthetic process"/>
    <property type="evidence" value="ECO:0007669"/>
    <property type="project" value="UniProtKB-UniRule"/>
</dbReference>
<comment type="similarity">
    <text evidence="3">In the N-terminal section; belongs to the DHNA family.</text>
</comment>
<dbReference type="NCBIfam" id="TIGR00526">
    <property type="entry name" value="folB_dom"/>
    <property type="match status" value="1"/>
</dbReference>
<proteinExistence type="inferred from homology"/>
<evidence type="ECO:0000256" key="6">
    <source>
        <dbReference type="ARBA" id="ARBA00022777"/>
    </source>
</evidence>
<dbReference type="Pfam" id="PF02152">
    <property type="entry name" value="FolB"/>
    <property type="match status" value="1"/>
</dbReference>
<dbReference type="InterPro" id="IPR006156">
    <property type="entry name" value="Dihydroneopterin_aldolase"/>
</dbReference>
<evidence type="ECO:0000313" key="11">
    <source>
        <dbReference type="EMBL" id="EEG96071.1"/>
    </source>
</evidence>
<reference evidence="11 12" key="1">
    <citation type="submission" date="2009-02" db="EMBL/GenBank/DDBJ databases">
        <authorList>
            <person name="Fulton L."/>
            <person name="Clifton S."/>
            <person name="Fulton B."/>
            <person name="Xu J."/>
            <person name="Minx P."/>
            <person name="Pepin K.H."/>
            <person name="Johnson M."/>
            <person name="Bhonagiri V."/>
            <person name="Nash W.E."/>
            <person name="Mardis E.R."/>
            <person name="Wilson R.K."/>
        </authorList>
    </citation>
    <scope>NUCLEOTIDE SEQUENCE [LARGE SCALE GENOMIC DNA]</scope>
    <source>
        <strain evidence="11 12">DSM 16841</strain>
    </source>
</reference>
<evidence type="ECO:0000256" key="7">
    <source>
        <dbReference type="ARBA" id="ARBA00022840"/>
    </source>
</evidence>
<dbReference type="Proteomes" id="UP000003561">
    <property type="component" value="Unassembled WGS sequence"/>
</dbReference>
<dbReference type="CDD" id="cd00483">
    <property type="entry name" value="HPPK"/>
    <property type="match status" value="1"/>
</dbReference>
<name>C0FN00_9FIRM</name>
<comment type="catalytic activity">
    <reaction evidence="9">
        <text>7,8-dihydroneopterin = 6-hydroxymethyl-7,8-dihydropterin + glycolaldehyde</text>
        <dbReference type="Rhea" id="RHEA:10540"/>
        <dbReference type="ChEBI" id="CHEBI:17001"/>
        <dbReference type="ChEBI" id="CHEBI:17071"/>
        <dbReference type="ChEBI" id="CHEBI:44841"/>
        <dbReference type="EC" id="4.1.2.25"/>
    </reaction>
</comment>
<evidence type="ECO:0000313" key="12">
    <source>
        <dbReference type="Proteomes" id="UP000003561"/>
    </source>
</evidence>
<evidence type="ECO:0000256" key="1">
    <source>
        <dbReference type="ARBA" id="ARBA00000198"/>
    </source>
</evidence>
<evidence type="ECO:0000256" key="4">
    <source>
        <dbReference type="ARBA" id="ARBA00022679"/>
    </source>
</evidence>
<evidence type="ECO:0000256" key="3">
    <source>
        <dbReference type="ARBA" id="ARBA00009640"/>
    </source>
</evidence>
<dbReference type="Gene3D" id="3.30.70.560">
    <property type="entry name" value="7,8-Dihydro-6-hydroxymethylpterin-pyrophosphokinase HPPK"/>
    <property type="match status" value="1"/>
</dbReference>
<sequence>MEVLKGSIGMTGDFIKITNLKVFAHHGVFPEETRDGQDFYVNAKLFLDCRKAGKTDNLSDSLNYGEVSHFITDFLQDHTYKLIESVAEQLAEAMLLSMPVLKGVEIELCKPHAPIGLPFENVSVTMKRQWHEVYLAVGSNLGDKNAYIGNGIEELRRIKEIKEVRVSELLVTKPYGGVEQDDFVNGAIALKTLLSPQELLEKLHEIEQHANRERIIHWGPRTLDLDIIFYDKLVYEDVNLIIPHIDMQNRDFVLKPLAELCPNYRHPVFGKTVSQLLGELKER</sequence>
<comment type="similarity">
    <text evidence="9">Belongs to the DHNA family.</text>
</comment>
<dbReference type="RefSeq" id="WP_007882059.1">
    <property type="nucleotide sequence ID" value="NZ_ACFY01000003.1"/>
</dbReference>
<dbReference type="SMART" id="SM00905">
    <property type="entry name" value="FolB"/>
    <property type="match status" value="1"/>
</dbReference>
<protein>
    <recommendedName>
        <fullName evidence="9">Bifunctional folate synthesis protein</fullName>
    </recommendedName>
    <domain>
        <recommendedName>
            <fullName evidence="9">Dihydroneopterin aldolase</fullName>
            <shortName evidence="9">DHNA</shortName>
            <ecNumber evidence="9">4.1.2.25</ecNumber>
        </recommendedName>
        <alternativeName>
            <fullName evidence="9">7,8-dihydroneopterin aldolase</fullName>
        </alternativeName>
    </domain>
    <domain>
        <recommendedName>
            <fullName evidence="9">2-amino-4-hydroxy-6-hydroxymethyldihydropteridine pyrophosphokinase</fullName>
            <ecNumber evidence="9">2.7.6.3</ecNumber>
        </recommendedName>
        <alternativeName>
            <fullName evidence="9">6-hydroxymethyl-7,8-dihydropterin pyrophosphokinase</fullName>
            <shortName evidence="9">PPPK</shortName>
        </alternativeName>
        <alternativeName>
            <fullName evidence="9">7,8-dihydro-6-hydroxymethylpterin pyrophosphokinase</fullName>
            <shortName evidence="9">HPPK</shortName>
        </alternativeName>
    </domain>
</protein>
<comment type="pathway">
    <text evidence="2">Cofactor biosynthesis; tetrahydrofolate biosynthesis; 2-amino-4-hydroxy-6-hydroxymethyl-7,8-dihydropteridine diphosphate from 7,8-dihydroneopterin triphosphate: step 4/4.</text>
</comment>
<dbReference type="Pfam" id="PF01288">
    <property type="entry name" value="HPPK"/>
    <property type="match status" value="1"/>
</dbReference>
<dbReference type="NCBIfam" id="TIGR00525">
    <property type="entry name" value="folB"/>
    <property type="match status" value="1"/>
</dbReference>
<dbReference type="AlphaFoldDB" id="C0FN00"/>